<keyword evidence="2 5" id="KW-0812">Transmembrane</keyword>
<evidence type="ECO:0000256" key="5">
    <source>
        <dbReference type="SAM" id="Phobius"/>
    </source>
</evidence>
<reference evidence="6 7" key="1">
    <citation type="submission" date="2017-04" db="EMBL/GenBank/DDBJ databases">
        <title>MLSA of the genus Halorubrum.</title>
        <authorList>
            <person name="De La Haba R."/>
            <person name="Sanchez-Porro C."/>
            <person name="Infante-Dominguez C."/>
            <person name="Ventosa A."/>
        </authorList>
    </citation>
    <scope>NUCLEOTIDE SEQUENCE [LARGE SCALE GENOMIC DNA]</scope>
    <source>
        <strain evidence="6 7">DSM 17463</strain>
    </source>
</reference>
<name>A0A1X4GIN4_HALEZ</name>
<dbReference type="RefSeq" id="WP_080508659.1">
    <property type="nucleotide sequence ID" value="NZ_ATXS01000023.1"/>
</dbReference>
<feature type="transmembrane region" description="Helical" evidence="5">
    <location>
        <begin position="53"/>
        <end position="74"/>
    </location>
</feature>
<gene>
    <name evidence="6" type="ORF">B9H04_13635</name>
</gene>
<sequence length="116" mass="12347">MTSNVTERKSHSNQNTTIAALVHIAGLLFGFFALALVYLASDNEFTKSNAANALNWHIPISLVAILVAMIGLGVSELVGVAMALLIATATICFAVIACTNAYQGRAWQYPIVPQLI</sequence>
<dbReference type="Pfam" id="PF09685">
    <property type="entry name" value="MamF_MmsF"/>
    <property type="match status" value="1"/>
</dbReference>
<dbReference type="InterPro" id="IPR019109">
    <property type="entry name" value="MamF_MmsF"/>
</dbReference>
<comment type="subcellular location">
    <subcellularLocation>
        <location evidence="1">Membrane</location>
        <topology evidence="1">Multi-pass membrane protein</topology>
    </subcellularLocation>
</comment>
<feature type="transmembrane region" description="Helical" evidence="5">
    <location>
        <begin position="20"/>
        <end position="41"/>
    </location>
</feature>
<organism evidence="6 7">
    <name type="scientific">Halorubrum ezzemoulense DSM 17463</name>
    <dbReference type="NCBI Taxonomy" id="1121945"/>
    <lineage>
        <taxon>Archaea</taxon>
        <taxon>Methanobacteriati</taxon>
        <taxon>Methanobacteriota</taxon>
        <taxon>Stenosarchaea group</taxon>
        <taxon>Halobacteria</taxon>
        <taxon>Halobacteriales</taxon>
        <taxon>Haloferacaceae</taxon>
        <taxon>Halorubrum</taxon>
    </lineage>
</organism>
<keyword evidence="4 5" id="KW-0472">Membrane</keyword>
<keyword evidence="3 5" id="KW-1133">Transmembrane helix</keyword>
<feature type="transmembrane region" description="Helical" evidence="5">
    <location>
        <begin position="80"/>
        <end position="102"/>
    </location>
</feature>
<accession>A0A1X4GIN4</accession>
<evidence type="ECO:0000256" key="1">
    <source>
        <dbReference type="ARBA" id="ARBA00004141"/>
    </source>
</evidence>
<evidence type="ECO:0000256" key="4">
    <source>
        <dbReference type="ARBA" id="ARBA00023136"/>
    </source>
</evidence>
<evidence type="ECO:0000313" key="7">
    <source>
        <dbReference type="Proteomes" id="UP000193587"/>
    </source>
</evidence>
<comment type="caution">
    <text evidence="6">The sequence shown here is derived from an EMBL/GenBank/DDBJ whole genome shotgun (WGS) entry which is preliminary data.</text>
</comment>
<protein>
    <recommendedName>
        <fullName evidence="8">DUF4870 domain-containing protein</fullName>
    </recommendedName>
</protein>
<proteinExistence type="predicted"/>
<evidence type="ECO:0000256" key="3">
    <source>
        <dbReference type="ARBA" id="ARBA00022989"/>
    </source>
</evidence>
<evidence type="ECO:0000256" key="2">
    <source>
        <dbReference type="ARBA" id="ARBA00022692"/>
    </source>
</evidence>
<dbReference type="EMBL" id="NEDJ01000057">
    <property type="protein sequence ID" value="OSO97046.1"/>
    <property type="molecule type" value="Genomic_DNA"/>
</dbReference>
<evidence type="ECO:0000313" key="6">
    <source>
        <dbReference type="EMBL" id="OSO97046.1"/>
    </source>
</evidence>
<dbReference type="Proteomes" id="UP000193587">
    <property type="component" value="Unassembled WGS sequence"/>
</dbReference>
<evidence type="ECO:0008006" key="8">
    <source>
        <dbReference type="Google" id="ProtNLM"/>
    </source>
</evidence>
<dbReference type="AlphaFoldDB" id="A0A1X4GIN4"/>